<dbReference type="InterPro" id="IPR000620">
    <property type="entry name" value="EamA_dom"/>
</dbReference>
<dbReference type="GO" id="GO:0005886">
    <property type="term" value="C:plasma membrane"/>
    <property type="evidence" value="ECO:0007669"/>
    <property type="project" value="UniProtKB-SubCell"/>
</dbReference>
<dbReference type="RefSeq" id="WP_246313332.1">
    <property type="nucleotide sequence ID" value="NZ_JACBZX010000001.1"/>
</dbReference>
<comment type="similarity">
    <text evidence="2">Belongs to the EamA transporter family.</text>
</comment>
<feature type="transmembrane region" description="Helical" evidence="8">
    <location>
        <begin position="250"/>
        <end position="270"/>
    </location>
</feature>
<sequence length="307" mass="31281">MTITEQPGTQSDAAPGPSVAPQRTSRRDIGLMLTAATSTQAGAAWGSHAFGAIGPAGVVAVRQLIGALVLLPVTRPDVRSLTRGQWARVVVLAAMFAGMNLFLYAAVDRIGLGLAVTLEFLGPLSVALLGSRSARDLVTAAAAGLGVYVLVLPGPSSDYLGVAFGLLAAACWGGYILANRSVGASLPGVQGTALATAVSATAYLPVIVWLAVSGRFTLAALGLAVVAGVLSTIVPYTLDLLVLRRVPARVFGITMSAHPVAAALVGMILLGQMLAGHEWLGMAIIVAANVATATRRTRRVTQPGVTT</sequence>
<proteinExistence type="inferred from homology"/>
<dbReference type="PANTHER" id="PTHR42920">
    <property type="entry name" value="OS03G0707200 PROTEIN-RELATED"/>
    <property type="match status" value="1"/>
</dbReference>
<evidence type="ECO:0000259" key="9">
    <source>
        <dbReference type="Pfam" id="PF00892"/>
    </source>
</evidence>
<keyword evidence="6 8" id="KW-0472">Membrane</keyword>
<evidence type="ECO:0000256" key="3">
    <source>
        <dbReference type="ARBA" id="ARBA00022475"/>
    </source>
</evidence>
<feature type="compositionally biased region" description="Polar residues" evidence="7">
    <location>
        <begin position="1"/>
        <end position="12"/>
    </location>
</feature>
<dbReference type="SUPFAM" id="SSF103481">
    <property type="entry name" value="Multidrug resistance efflux transporter EmrE"/>
    <property type="match status" value="2"/>
</dbReference>
<keyword evidence="5 8" id="KW-1133">Transmembrane helix</keyword>
<gene>
    <name evidence="10" type="ORF">BJY28_000730</name>
</gene>
<feature type="transmembrane region" description="Helical" evidence="8">
    <location>
        <begin position="137"/>
        <end position="153"/>
    </location>
</feature>
<feature type="transmembrane region" description="Helical" evidence="8">
    <location>
        <begin position="218"/>
        <end position="238"/>
    </location>
</feature>
<evidence type="ECO:0000256" key="1">
    <source>
        <dbReference type="ARBA" id="ARBA00004651"/>
    </source>
</evidence>
<feature type="transmembrane region" description="Helical" evidence="8">
    <location>
        <begin position="159"/>
        <end position="178"/>
    </location>
</feature>
<feature type="transmembrane region" description="Helical" evidence="8">
    <location>
        <begin position="110"/>
        <end position="130"/>
    </location>
</feature>
<feature type="transmembrane region" description="Helical" evidence="8">
    <location>
        <begin position="86"/>
        <end position="104"/>
    </location>
</feature>
<reference evidence="10 11" key="1">
    <citation type="submission" date="2020-07" db="EMBL/GenBank/DDBJ databases">
        <title>Sequencing the genomes of 1000 actinobacteria strains.</title>
        <authorList>
            <person name="Klenk H.-P."/>
        </authorList>
    </citation>
    <scope>NUCLEOTIDE SEQUENCE [LARGE SCALE GENOMIC DNA]</scope>
    <source>
        <strain evidence="10 11">DSM 24723</strain>
    </source>
</reference>
<feature type="domain" description="EamA" evidence="9">
    <location>
        <begin position="160"/>
        <end position="288"/>
    </location>
</feature>
<dbReference type="InterPro" id="IPR037185">
    <property type="entry name" value="EmrE-like"/>
</dbReference>
<dbReference type="InterPro" id="IPR051258">
    <property type="entry name" value="Diverse_Substrate_Transporter"/>
</dbReference>
<dbReference type="EMBL" id="JACBZX010000001">
    <property type="protein sequence ID" value="NYG36261.1"/>
    <property type="molecule type" value="Genomic_DNA"/>
</dbReference>
<dbReference type="AlphaFoldDB" id="A0A852XCR0"/>
<evidence type="ECO:0000256" key="5">
    <source>
        <dbReference type="ARBA" id="ARBA00022989"/>
    </source>
</evidence>
<dbReference type="Pfam" id="PF00892">
    <property type="entry name" value="EamA"/>
    <property type="match status" value="1"/>
</dbReference>
<feature type="transmembrane region" description="Helical" evidence="8">
    <location>
        <begin position="190"/>
        <end position="212"/>
    </location>
</feature>
<name>A0A852XCR0_9MICO</name>
<dbReference type="PANTHER" id="PTHR42920:SF11">
    <property type="entry name" value="INNER MEMBRANE PROTEIN YTFF"/>
    <property type="match status" value="1"/>
</dbReference>
<evidence type="ECO:0000256" key="6">
    <source>
        <dbReference type="ARBA" id="ARBA00023136"/>
    </source>
</evidence>
<evidence type="ECO:0000256" key="2">
    <source>
        <dbReference type="ARBA" id="ARBA00007362"/>
    </source>
</evidence>
<evidence type="ECO:0000313" key="11">
    <source>
        <dbReference type="Proteomes" id="UP000592181"/>
    </source>
</evidence>
<keyword evidence="3" id="KW-1003">Cell membrane</keyword>
<comment type="caution">
    <text evidence="10">The sequence shown here is derived from an EMBL/GenBank/DDBJ whole genome shotgun (WGS) entry which is preliminary data.</text>
</comment>
<evidence type="ECO:0000313" key="10">
    <source>
        <dbReference type="EMBL" id="NYG36261.1"/>
    </source>
</evidence>
<comment type="subcellular location">
    <subcellularLocation>
        <location evidence="1">Cell membrane</location>
        <topology evidence="1">Multi-pass membrane protein</topology>
    </subcellularLocation>
</comment>
<evidence type="ECO:0000256" key="4">
    <source>
        <dbReference type="ARBA" id="ARBA00022692"/>
    </source>
</evidence>
<keyword evidence="4 8" id="KW-0812">Transmembrane</keyword>
<protein>
    <submittedName>
        <fullName evidence="10">Inner membrane transporter RhtA</fullName>
    </submittedName>
</protein>
<dbReference type="Proteomes" id="UP000592181">
    <property type="component" value="Unassembled WGS sequence"/>
</dbReference>
<keyword evidence="11" id="KW-1185">Reference proteome</keyword>
<feature type="transmembrane region" description="Helical" evidence="8">
    <location>
        <begin position="276"/>
        <end position="294"/>
    </location>
</feature>
<accession>A0A852XCR0</accession>
<feature type="transmembrane region" description="Helical" evidence="8">
    <location>
        <begin position="52"/>
        <end position="74"/>
    </location>
</feature>
<feature type="region of interest" description="Disordered" evidence="7">
    <location>
        <begin position="1"/>
        <end position="23"/>
    </location>
</feature>
<organism evidence="10 11">
    <name type="scientific">Janibacter alkaliphilus</name>
    <dbReference type="NCBI Taxonomy" id="1069963"/>
    <lineage>
        <taxon>Bacteria</taxon>
        <taxon>Bacillati</taxon>
        <taxon>Actinomycetota</taxon>
        <taxon>Actinomycetes</taxon>
        <taxon>Micrococcales</taxon>
        <taxon>Intrasporangiaceae</taxon>
        <taxon>Janibacter</taxon>
    </lineage>
</organism>
<evidence type="ECO:0000256" key="8">
    <source>
        <dbReference type="SAM" id="Phobius"/>
    </source>
</evidence>
<evidence type="ECO:0000256" key="7">
    <source>
        <dbReference type="SAM" id="MobiDB-lite"/>
    </source>
</evidence>